<feature type="transmembrane region" description="Helical" evidence="6">
    <location>
        <begin position="854"/>
        <end position="874"/>
    </location>
</feature>
<keyword evidence="2 6" id="KW-0812">Transmembrane</keyword>
<reference evidence="8 9" key="1">
    <citation type="submission" date="2024-08" db="EMBL/GenBank/DDBJ databases">
        <title>The draft genome of Apodemus speciosus.</title>
        <authorList>
            <person name="Nabeshima K."/>
            <person name="Suzuki S."/>
            <person name="Onuma M."/>
        </authorList>
    </citation>
    <scope>NUCLEOTIDE SEQUENCE [LARGE SCALE GENOMIC DNA]</scope>
    <source>
        <strain evidence="8">IB14-021</strain>
    </source>
</reference>
<evidence type="ECO:0000259" key="7">
    <source>
        <dbReference type="Pfam" id="PF01490"/>
    </source>
</evidence>
<evidence type="ECO:0000256" key="6">
    <source>
        <dbReference type="SAM" id="Phobius"/>
    </source>
</evidence>
<comment type="caution">
    <text evidence="8">The sequence shown here is derived from an EMBL/GenBank/DDBJ whole genome shotgun (WGS) entry which is preliminary data.</text>
</comment>
<comment type="subcellular location">
    <subcellularLocation>
        <location evidence="1">Membrane</location>
        <topology evidence="1">Multi-pass membrane protein</topology>
    </subcellularLocation>
</comment>
<dbReference type="PANTHER" id="PTHR22950:SF185">
    <property type="entry name" value="PROTON-COUPLED AMINO ACID TRANSPORTER 2"/>
    <property type="match status" value="1"/>
</dbReference>
<feature type="transmembrane region" description="Helical" evidence="6">
    <location>
        <begin position="670"/>
        <end position="690"/>
    </location>
</feature>
<feature type="transmembrane region" description="Helical" evidence="6">
    <location>
        <begin position="146"/>
        <end position="166"/>
    </location>
</feature>
<evidence type="ECO:0000256" key="4">
    <source>
        <dbReference type="ARBA" id="ARBA00023136"/>
    </source>
</evidence>
<feature type="transmembrane region" description="Helical" evidence="6">
    <location>
        <begin position="199"/>
        <end position="216"/>
    </location>
</feature>
<feature type="transmembrane region" description="Helical" evidence="6">
    <location>
        <begin position="456"/>
        <end position="474"/>
    </location>
</feature>
<keyword evidence="3 6" id="KW-1133">Transmembrane helix</keyword>
<name>A0ABQ0F9Z3_APOSI</name>
<feature type="domain" description="Amino acid transporter transmembrane" evidence="7">
    <location>
        <begin position="757"/>
        <end position="1019"/>
    </location>
</feature>
<dbReference type="InterPro" id="IPR013057">
    <property type="entry name" value="AA_transpt_TM"/>
</dbReference>
<dbReference type="PANTHER" id="PTHR22950">
    <property type="entry name" value="AMINO ACID TRANSPORTER"/>
    <property type="match status" value="1"/>
</dbReference>
<accession>A0ABQ0F9Z3</accession>
<feature type="transmembrane region" description="Helical" evidence="6">
    <location>
        <begin position="299"/>
        <end position="323"/>
    </location>
</feature>
<keyword evidence="9" id="KW-1185">Reference proteome</keyword>
<evidence type="ECO:0000256" key="3">
    <source>
        <dbReference type="ARBA" id="ARBA00022989"/>
    </source>
</evidence>
<evidence type="ECO:0000256" key="2">
    <source>
        <dbReference type="ARBA" id="ARBA00022692"/>
    </source>
</evidence>
<evidence type="ECO:0000256" key="1">
    <source>
        <dbReference type="ARBA" id="ARBA00004141"/>
    </source>
</evidence>
<sequence>MSVTKSAGSPQVATTVKLDLVSFPESAKKVQSQDPSPVNGSSSESSKKPKGITGFQTLVHLVKGNMGTGILGLPLAVKNAGILMGPLSLLVMGLIACHCMHILVRCAQRFCHRLNKPFMDYGDTVMHGLASSPNAWLQNHAHWGRYVVSFFLIVTQLGFCCVYIVFLADNLKQVVEAVNSTTISCHKNETVVLTPTMDSRLYMLAFLPVLGLLVFIRNLRVLTIFSLLANVSMLVSLVIIAQYIVQGIPDPSQLPLVASWKTYPLFFGTAIFSFESIGVGGMLLQVLPLENKMKDARRFPTILSLGMSIITTLYIAIGALGYLRFGDDIKASITLNLPNCWALLLLGLYQSVKLLYVVGILCTYALQFYVPAEIIVPLAVSQVSKRWALPVDLSIRLAMVCLTWACWPSSSPRLDLVLSLVGSVSSSALALIIPPLLEVTTYCREGMSPLTITKDALISILGFLGFVVGTYQALGDHRKEEPLFTAGVPGGPQHRGLIRERLKVCVSPTDANLLRLSAGLYLCCLSIMGKTPLPREGGRCKRKVFGASKASSSKGSSSGTSSTSSKKDPCGEADALMFIQIFIHLLKSNIGTGFLGLPLAVKNAGLLVGPVSLLAIGALTVHCMDILLNCACHLSQRLQRSFVNYEETTMYSLETCPSPWLRTHSVWGRYIVSFLLIVTQLGFCSVYFMFMADNLQQDLGLESAPSTHMVAQSHLKLQLQGIWLPFFDLSQHQIVEEAHFTSNVCQPRQNLVMTSILDTRFYMLTILPFLILLVLVQNPQVLSIFSTLATITTLSSLALIFEYLIQTPHHNNLPLVASWKTFLLFFGTAIFTFEGVGMVLPLKSQMKSPQQFPAVLYLGMSFVIFLYICLGTLGYMKFGEHTQASITLNLPNCWLYQSVKLMYSVGIFFTYALQFHVPAEIIVPYVVSRVSENWVLFVDLTVRTALVCLTCFSAVLIPRLDLVISLVGSVSSSALALIIPPLLEITTFYSENISCATIVKDIMISILGLLGCVFGTYQALYEMTQETHFPMANSTRLHT</sequence>
<feature type="transmembrane region" description="Helical" evidence="6">
    <location>
        <begin position="223"/>
        <end position="245"/>
    </location>
</feature>
<feature type="transmembrane region" description="Helical" evidence="6">
    <location>
        <begin position="934"/>
        <end position="957"/>
    </location>
</feature>
<feature type="transmembrane region" description="Helical" evidence="6">
    <location>
        <begin position="963"/>
        <end position="982"/>
    </location>
</feature>
<feature type="transmembrane region" description="Helical" evidence="6">
    <location>
        <begin position="82"/>
        <end position="104"/>
    </location>
</feature>
<feature type="domain" description="Amino acid transporter transmembrane" evidence="7">
    <location>
        <begin position="579"/>
        <end position="697"/>
    </location>
</feature>
<feature type="region of interest" description="Disordered" evidence="5">
    <location>
        <begin position="26"/>
        <end position="51"/>
    </location>
</feature>
<proteinExistence type="predicted"/>
<feature type="transmembrane region" description="Helical" evidence="6">
    <location>
        <begin position="329"/>
        <end position="349"/>
    </location>
</feature>
<feature type="region of interest" description="Disordered" evidence="5">
    <location>
        <begin position="549"/>
        <end position="568"/>
    </location>
</feature>
<feature type="domain" description="Amino acid transporter transmembrane" evidence="7">
    <location>
        <begin position="51"/>
        <end position="473"/>
    </location>
</feature>
<feature type="transmembrane region" description="Helical" evidence="6">
    <location>
        <begin position="354"/>
        <end position="375"/>
    </location>
</feature>
<feature type="compositionally biased region" description="Low complexity" evidence="5">
    <location>
        <begin position="35"/>
        <end position="44"/>
    </location>
</feature>
<feature type="transmembrane region" description="Helical" evidence="6">
    <location>
        <begin position="781"/>
        <end position="801"/>
    </location>
</feature>
<keyword evidence="4 6" id="KW-0472">Membrane</keyword>
<feature type="transmembrane region" description="Helical" evidence="6">
    <location>
        <begin position="759"/>
        <end position="776"/>
    </location>
</feature>
<dbReference type="Proteomes" id="UP001623349">
    <property type="component" value="Unassembled WGS sequence"/>
</dbReference>
<feature type="compositionally biased region" description="Low complexity" evidence="5">
    <location>
        <begin position="549"/>
        <end position="564"/>
    </location>
</feature>
<feature type="transmembrane region" description="Helical" evidence="6">
    <location>
        <begin position="265"/>
        <end position="287"/>
    </location>
</feature>
<dbReference type="EMBL" id="BAAFST010000011">
    <property type="protein sequence ID" value="GAB1296088.1"/>
    <property type="molecule type" value="Genomic_DNA"/>
</dbReference>
<evidence type="ECO:0000313" key="8">
    <source>
        <dbReference type="EMBL" id="GAB1296088.1"/>
    </source>
</evidence>
<dbReference type="Pfam" id="PF01490">
    <property type="entry name" value="Aa_trans"/>
    <property type="match status" value="3"/>
</dbReference>
<evidence type="ECO:0000256" key="5">
    <source>
        <dbReference type="SAM" id="MobiDB-lite"/>
    </source>
</evidence>
<feature type="transmembrane region" description="Helical" evidence="6">
    <location>
        <begin position="1002"/>
        <end position="1021"/>
    </location>
</feature>
<evidence type="ECO:0000313" key="9">
    <source>
        <dbReference type="Proteomes" id="UP001623349"/>
    </source>
</evidence>
<organism evidence="8 9">
    <name type="scientific">Apodemus speciosus</name>
    <name type="common">Large Japanese field mouse</name>
    <dbReference type="NCBI Taxonomy" id="105296"/>
    <lineage>
        <taxon>Eukaryota</taxon>
        <taxon>Metazoa</taxon>
        <taxon>Chordata</taxon>
        <taxon>Craniata</taxon>
        <taxon>Vertebrata</taxon>
        <taxon>Euteleostomi</taxon>
        <taxon>Mammalia</taxon>
        <taxon>Eutheria</taxon>
        <taxon>Euarchontoglires</taxon>
        <taxon>Glires</taxon>
        <taxon>Rodentia</taxon>
        <taxon>Myomorpha</taxon>
        <taxon>Muroidea</taxon>
        <taxon>Muridae</taxon>
        <taxon>Murinae</taxon>
        <taxon>Apodemus</taxon>
    </lineage>
</organism>
<protein>
    <submittedName>
        <fullName evidence="8">Proton-coupled amino acid transporter 2</fullName>
    </submittedName>
</protein>
<feature type="transmembrane region" description="Helical" evidence="6">
    <location>
        <begin position="821"/>
        <end position="842"/>
    </location>
</feature>
<gene>
    <name evidence="8" type="ORF">APTSU1_001132300</name>
</gene>